<comment type="caution">
    <text evidence="2">The sequence shown here is derived from an EMBL/GenBank/DDBJ whole genome shotgun (WGS) entry which is preliminary data.</text>
</comment>
<evidence type="ECO:0000259" key="1">
    <source>
        <dbReference type="Pfam" id="PF13701"/>
    </source>
</evidence>
<sequence length="432" mass="49752">MKVINSKPVSAFGGLNFVIQEAVNLKVNALLNTSLPALPKQSQYNWFDIIMSYWSVFFCGGDCAEDLSINLKEGLQNNPFINIPSPDRILNRLKSLSESPQFFTAKRGKTEHHFSLALELNRLNIKMLSLLPGFQKENVILDYDNTLIFTEKADAQRTYKKEPGYYPGVGIIGEHIVYVENRNGNSTAHVLQHKTIERMTSLLQEAGVTIDVIRADSASYSYEIIKAMEESAERIFIRARMTDTLERAITSIKEWNEIKLGDSILLRGSTVFTPFERHARGNNTKTDSLKEYRLVVTKEARRDGQINMFTGEAYNYSAIMTNDFEMTDDEVVFFYNARGAKEREFDILKNDFGWDKMPFPKLEQNTVFLLIMAMCRNLYAHIIETFSKRVAFLSENFRIKKFIFRFICIPGKWIKSGRQTKLKLYGNNSFRT</sequence>
<protein>
    <submittedName>
        <fullName evidence="2">IS1380 family transposase</fullName>
    </submittedName>
</protein>
<dbReference type="EMBL" id="QWGR01000002">
    <property type="protein sequence ID" value="RIJ50208.1"/>
    <property type="molecule type" value="Genomic_DNA"/>
</dbReference>
<dbReference type="Proteomes" id="UP000265926">
    <property type="component" value="Unassembled WGS sequence"/>
</dbReference>
<dbReference type="OrthoDB" id="1376257at2"/>
<dbReference type="InterPro" id="IPR025668">
    <property type="entry name" value="Tnp_DDE_dom"/>
</dbReference>
<gene>
    <name evidence="2" type="ORF">D1614_05550</name>
</gene>
<accession>A0A399T301</accession>
<dbReference type="AlphaFoldDB" id="A0A399T301"/>
<feature type="domain" description="Transposase DDE" evidence="1">
    <location>
        <begin position="135"/>
        <end position="425"/>
    </location>
</feature>
<dbReference type="InterPro" id="IPR047960">
    <property type="entry name" value="Transpos_IS1380"/>
</dbReference>
<organism evidence="2 3">
    <name type="scientific">Maribellus luteus</name>
    <dbReference type="NCBI Taxonomy" id="2305463"/>
    <lineage>
        <taxon>Bacteria</taxon>
        <taxon>Pseudomonadati</taxon>
        <taxon>Bacteroidota</taxon>
        <taxon>Bacteroidia</taxon>
        <taxon>Marinilabiliales</taxon>
        <taxon>Prolixibacteraceae</taxon>
        <taxon>Maribellus</taxon>
    </lineage>
</organism>
<evidence type="ECO:0000313" key="3">
    <source>
        <dbReference type="Proteomes" id="UP000265926"/>
    </source>
</evidence>
<dbReference type="Pfam" id="PF13701">
    <property type="entry name" value="DDE_Tnp_1_4"/>
    <property type="match status" value="1"/>
</dbReference>
<reference evidence="2 3" key="1">
    <citation type="submission" date="2018-08" db="EMBL/GenBank/DDBJ databases">
        <title>Pallidiluteibacterium maritimus gen. nov., sp. nov., isolated from coastal sediment.</title>
        <authorList>
            <person name="Zhou L.Y."/>
        </authorList>
    </citation>
    <scope>NUCLEOTIDE SEQUENCE [LARGE SCALE GENOMIC DNA]</scope>
    <source>
        <strain evidence="2 3">XSD2</strain>
    </source>
</reference>
<proteinExistence type="predicted"/>
<dbReference type="RefSeq" id="WP_119436894.1">
    <property type="nucleotide sequence ID" value="NZ_QWGR01000002.1"/>
</dbReference>
<dbReference type="NCBIfam" id="NF033539">
    <property type="entry name" value="transpos_IS1380"/>
    <property type="match status" value="1"/>
</dbReference>
<evidence type="ECO:0000313" key="2">
    <source>
        <dbReference type="EMBL" id="RIJ50208.1"/>
    </source>
</evidence>
<name>A0A399T301_9BACT</name>
<keyword evidence="3" id="KW-1185">Reference proteome</keyword>